<evidence type="ECO:0000313" key="1">
    <source>
        <dbReference type="EMBL" id="MBU3060082.1"/>
    </source>
</evidence>
<gene>
    <name evidence="1" type="ORF">KO481_00875</name>
</gene>
<proteinExistence type="predicted"/>
<keyword evidence="2" id="KW-1185">Reference proteome</keyword>
<accession>A0ABS6APZ8</accession>
<evidence type="ECO:0008006" key="3">
    <source>
        <dbReference type="Google" id="ProtNLM"/>
    </source>
</evidence>
<dbReference type="Proteomes" id="UP000733379">
    <property type="component" value="Unassembled WGS sequence"/>
</dbReference>
<dbReference type="EMBL" id="JAHKNI010000001">
    <property type="protein sequence ID" value="MBU3060082.1"/>
    <property type="molecule type" value="Genomic_DNA"/>
</dbReference>
<comment type="caution">
    <text evidence="1">The sequence shown here is derived from an EMBL/GenBank/DDBJ whole genome shotgun (WGS) entry which is preliminary data.</text>
</comment>
<evidence type="ECO:0000313" key="2">
    <source>
        <dbReference type="Proteomes" id="UP000733379"/>
    </source>
</evidence>
<name>A0ABS6APZ8_9NOCA</name>
<organism evidence="1 2">
    <name type="scientific">Nocardia albiluteola</name>
    <dbReference type="NCBI Taxonomy" id="2842303"/>
    <lineage>
        <taxon>Bacteria</taxon>
        <taxon>Bacillati</taxon>
        <taxon>Actinomycetota</taxon>
        <taxon>Actinomycetes</taxon>
        <taxon>Mycobacteriales</taxon>
        <taxon>Nocardiaceae</taxon>
        <taxon>Nocardia</taxon>
    </lineage>
</organism>
<sequence length="335" mass="37426">MWYLVDAADPKRVIRFQPSEGVARERLLHRAVRPNSIAALANSAIGYTIATGREYTGQIRVRGEMYTTTTLPVAGLDQRPLAVQIWVAGPDVPREPAPGVDAFVWDGRQWTVTSSGVGGPVLPPGFPLLHAAWFLSRIIECEERDKLITAALNPRPGTSWSGSMRVLAADNTGTTRVFGHFRYHSEEKLYGLLLRADRESEPGVVLPTYRNDAAAVLLRGTTALIDLDRMQIIEWLTPPLHDIAWRHHPTPRALDPTDRTEFSLVTTHVIHPDDHPEYLRAMRDLAAGRIDTHRGIVRLLTLRGGWQPVELYHTRLPQGLPRFLIVLIRPLEGAG</sequence>
<reference evidence="1 2" key="1">
    <citation type="submission" date="2021-06" db="EMBL/GenBank/DDBJ databases">
        <title>Actinomycetes sequencing.</title>
        <authorList>
            <person name="Shan Q."/>
        </authorList>
    </citation>
    <scope>NUCLEOTIDE SEQUENCE [LARGE SCALE GENOMIC DNA]</scope>
    <source>
        <strain evidence="1 2">NEAU-G5</strain>
    </source>
</reference>
<protein>
    <recommendedName>
        <fullName evidence="3">Rv3651-like N-terminal domain-containing protein</fullName>
    </recommendedName>
</protein>